<feature type="repeat" description="WD" evidence="3">
    <location>
        <begin position="706"/>
        <end position="747"/>
    </location>
</feature>
<dbReference type="PROSITE" id="PS00678">
    <property type="entry name" value="WD_REPEATS_1"/>
    <property type="match status" value="1"/>
</dbReference>
<reference evidence="4 5" key="1">
    <citation type="submission" date="2021-08" db="EMBL/GenBank/DDBJ databases">
        <title>Draft Genome Sequence of Phanerochaete sordida strain YK-624.</title>
        <authorList>
            <person name="Mori T."/>
            <person name="Dohra H."/>
            <person name="Suzuki T."/>
            <person name="Kawagishi H."/>
            <person name="Hirai H."/>
        </authorList>
    </citation>
    <scope>NUCLEOTIDE SEQUENCE [LARGE SCALE GENOMIC DNA]</scope>
    <source>
        <strain evidence="4 5">YK-624</strain>
    </source>
</reference>
<accession>A0A9P3LK14</accession>
<gene>
    <name evidence="4" type="ORF">PsYK624_134700</name>
</gene>
<keyword evidence="5" id="KW-1185">Reference proteome</keyword>
<dbReference type="PROSITE" id="PS50082">
    <property type="entry name" value="WD_REPEATS_2"/>
    <property type="match status" value="7"/>
</dbReference>
<dbReference type="PROSITE" id="PS50294">
    <property type="entry name" value="WD_REPEATS_REGION"/>
    <property type="match status" value="5"/>
</dbReference>
<dbReference type="InterPro" id="IPR020472">
    <property type="entry name" value="WD40_PAC1"/>
</dbReference>
<evidence type="ECO:0000313" key="4">
    <source>
        <dbReference type="EMBL" id="GJE97254.1"/>
    </source>
</evidence>
<dbReference type="EMBL" id="BPQB01000069">
    <property type="protein sequence ID" value="GJE97254.1"/>
    <property type="molecule type" value="Genomic_DNA"/>
</dbReference>
<dbReference type="AlphaFoldDB" id="A0A9P3LK14"/>
<comment type="caution">
    <text evidence="4">The sequence shown here is derived from an EMBL/GenBank/DDBJ whole genome shotgun (WGS) entry which is preliminary data.</text>
</comment>
<feature type="repeat" description="WD" evidence="3">
    <location>
        <begin position="748"/>
        <end position="781"/>
    </location>
</feature>
<evidence type="ECO:0000256" key="2">
    <source>
        <dbReference type="ARBA" id="ARBA00022737"/>
    </source>
</evidence>
<feature type="repeat" description="WD" evidence="3">
    <location>
        <begin position="538"/>
        <end position="579"/>
    </location>
</feature>
<dbReference type="OrthoDB" id="538223at2759"/>
<dbReference type="PRINTS" id="PR00320">
    <property type="entry name" value="GPROTEINBRPT"/>
</dbReference>
<dbReference type="Pfam" id="PF00400">
    <property type="entry name" value="WD40"/>
    <property type="match status" value="8"/>
</dbReference>
<evidence type="ECO:0000256" key="3">
    <source>
        <dbReference type="PROSITE-ProRule" id="PRU00221"/>
    </source>
</evidence>
<dbReference type="Proteomes" id="UP000703269">
    <property type="component" value="Unassembled WGS sequence"/>
</dbReference>
<organism evidence="4 5">
    <name type="scientific">Phanerochaete sordida</name>
    <dbReference type="NCBI Taxonomy" id="48140"/>
    <lineage>
        <taxon>Eukaryota</taxon>
        <taxon>Fungi</taxon>
        <taxon>Dikarya</taxon>
        <taxon>Basidiomycota</taxon>
        <taxon>Agaricomycotina</taxon>
        <taxon>Agaricomycetes</taxon>
        <taxon>Polyporales</taxon>
        <taxon>Phanerochaetaceae</taxon>
        <taxon>Phanerochaete</taxon>
    </lineage>
</organism>
<dbReference type="InterPro" id="IPR036322">
    <property type="entry name" value="WD40_repeat_dom_sf"/>
</dbReference>
<proteinExistence type="predicted"/>
<dbReference type="InterPro" id="IPR019775">
    <property type="entry name" value="WD40_repeat_CS"/>
</dbReference>
<dbReference type="CDD" id="cd00200">
    <property type="entry name" value="WD40"/>
    <property type="match status" value="1"/>
</dbReference>
<feature type="repeat" description="WD" evidence="3">
    <location>
        <begin position="496"/>
        <end position="537"/>
    </location>
</feature>
<keyword evidence="2" id="KW-0677">Repeat</keyword>
<feature type="repeat" description="WD" evidence="3">
    <location>
        <begin position="452"/>
        <end position="493"/>
    </location>
</feature>
<feature type="repeat" description="WD" evidence="3">
    <location>
        <begin position="663"/>
        <end position="704"/>
    </location>
</feature>
<dbReference type="Gene3D" id="2.130.10.10">
    <property type="entry name" value="YVTN repeat-like/Quinoprotein amine dehydrogenase"/>
    <property type="match status" value="3"/>
</dbReference>
<dbReference type="PANTHER" id="PTHR19848:SF8">
    <property type="entry name" value="F-BOX AND WD REPEAT DOMAIN CONTAINING 7"/>
    <property type="match status" value="1"/>
</dbReference>
<name>A0A9P3LK14_9APHY</name>
<dbReference type="SUPFAM" id="SSF50978">
    <property type="entry name" value="WD40 repeat-like"/>
    <property type="match status" value="1"/>
</dbReference>
<dbReference type="SMART" id="SM00320">
    <property type="entry name" value="WD40"/>
    <property type="match status" value="8"/>
</dbReference>
<feature type="repeat" description="WD" evidence="3">
    <location>
        <begin position="621"/>
        <end position="662"/>
    </location>
</feature>
<keyword evidence="1 3" id="KW-0853">WD repeat</keyword>
<protein>
    <submittedName>
        <fullName evidence="4">WD40 repeat domain-containing protein</fullName>
    </submittedName>
</protein>
<dbReference type="PANTHER" id="PTHR19848">
    <property type="entry name" value="WD40 REPEAT PROTEIN"/>
    <property type="match status" value="1"/>
</dbReference>
<sequence length="788" mass="85295">MLNTLRNAHPQPSEVYAFSLAPVGEGYALWYPEPHESGGEVQLGDVGYVQDGAFMRLFNVAEDKELRIIGVPGSKAFPNPEILSKDAMLLDTRPQPLAPGTHRSEGVIETSLSAHASASGPADVAGSRIAADYTCQLNHGAVLVLRSAAQKQTIRDNYHIREYMKRHHAAWCTYVRDDRDGPRFVVDPEDIVLVRGWVKTAPTWEAVSFCNSQTRVTASADVKVEHFASVGAEYRKSRSVSGLKLTRKSPALHGADEHARADQCVFLNSYKIKYRNFGLFTKRELRAAAGPHQLPDDRDGRSGGTAEGVLASDVVMDTDDLSDGLENGAAHGPVNDLLDFILEVSNAECAIACDEDIQSLLMGQPWPSDMAMHLRQFPPTIETRASMGMISLPEKIQREREHKFYNREITDADRYEYPNLDAKDSGTLADGRALLGEARAPMNWRHLKMQHKDPENGAISCMAMSPDGKLVAAAWDDISVTVWRLLDGLTVQILSDQGHTDTIWALSFSADGDYVVSGSADKTALVWSVKNGDIVHRLEGHTEDVISVAYSPDGTTIATGSSDCTLKLWNAYTGELVHDFTDLGADVRRLVFSPSGARLASASDTAVALWDVRAGARTTTLRGHASAVWCLAFAPDGARLATGAEDSSARVWDAGSGDALVVLHEHTGSVWAAAWAPDGGALATASYDGTVVVCDSWSGERLAEFADARGAVVEAVAYAPCHDLVASGAADGRVRVWNAKTGAFVVEFEGHEEKVKNVMFTPDGMQLVSHADDGTIRAWSILDVLCLV</sequence>
<evidence type="ECO:0000256" key="1">
    <source>
        <dbReference type="ARBA" id="ARBA00022574"/>
    </source>
</evidence>
<dbReference type="InterPro" id="IPR015943">
    <property type="entry name" value="WD40/YVTN_repeat-like_dom_sf"/>
</dbReference>
<dbReference type="InterPro" id="IPR001680">
    <property type="entry name" value="WD40_rpt"/>
</dbReference>
<evidence type="ECO:0000313" key="5">
    <source>
        <dbReference type="Proteomes" id="UP000703269"/>
    </source>
</evidence>